<dbReference type="Proteomes" id="UP000198251">
    <property type="component" value="Chromosome I"/>
</dbReference>
<gene>
    <name evidence="3" type="ORF">GA0070610_2982</name>
</gene>
<evidence type="ECO:0000256" key="1">
    <source>
        <dbReference type="SAM" id="MobiDB-lite"/>
    </source>
</evidence>
<feature type="chain" id="PRO_5008716456" evidence="2">
    <location>
        <begin position="31"/>
        <end position="143"/>
    </location>
</feature>
<organism evidence="3 4">
    <name type="scientific">Micromonospora echinofusca</name>
    <dbReference type="NCBI Taxonomy" id="47858"/>
    <lineage>
        <taxon>Bacteria</taxon>
        <taxon>Bacillati</taxon>
        <taxon>Actinomycetota</taxon>
        <taxon>Actinomycetes</taxon>
        <taxon>Micromonosporales</taxon>
        <taxon>Micromonosporaceae</taxon>
        <taxon>Micromonospora</taxon>
    </lineage>
</organism>
<accession>A0A1C5GAH8</accession>
<keyword evidence="4" id="KW-1185">Reference proteome</keyword>
<proteinExistence type="predicted"/>
<evidence type="ECO:0000313" key="4">
    <source>
        <dbReference type="Proteomes" id="UP000198251"/>
    </source>
</evidence>
<evidence type="ECO:0000313" key="3">
    <source>
        <dbReference type="EMBL" id="SCG16710.1"/>
    </source>
</evidence>
<feature type="region of interest" description="Disordered" evidence="1">
    <location>
        <begin position="26"/>
        <end position="45"/>
    </location>
</feature>
<dbReference type="PROSITE" id="PS51257">
    <property type="entry name" value="PROKAR_LIPOPROTEIN"/>
    <property type="match status" value="1"/>
</dbReference>
<feature type="signal peptide" evidence="2">
    <location>
        <begin position="1"/>
        <end position="30"/>
    </location>
</feature>
<protein>
    <submittedName>
        <fullName evidence="3">Uncharacterized protein</fullName>
    </submittedName>
</protein>
<evidence type="ECO:0000256" key="2">
    <source>
        <dbReference type="SAM" id="SignalP"/>
    </source>
</evidence>
<dbReference type="EMBL" id="LT607733">
    <property type="protein sequence ID" value="SCG16710.1"/>
    <property type="molecule type" value="Genomic_DNA"/>
</dbReference>
<keyword evidence="2" id="KW-0732">Signal</keyword>
<sequence length="143" mass="15057">MGGRHRRVRPALATLPALVLLATGCTSPPAAPQPSPEPVPTTRPGTVARAEVGDRLTMTAAVDRIITDTAFVVRDEDLTGGILLVLTTGPSAPAAPQLVTVRGTVIRFSHGALSARYRLGSPEPYRAFEGGRALVAQDLKVWQ</sequence>
<dbReference type="AlphaFoldDB" id="A0A1C5GAH8"/>
<name>A0A1C5GAH8_MICEH</name>
<feature type="compositionally biased region" description="Pro residues" evidence="1">
    <location>
        <begin position="29"/>
        <end position="41"/>
    </location>
</feature>
<reference evidence="3 4" key="1">
    <citation type="submission" date="2016-06" db="EMBL/GenBank/DDBJ databases">
        <authorList>
            <person name="Kjaerup R.B."/>
            <person name="Dalgaard T.S."/>
            <person name="Juul-Madsen H.R."/>
        </authorList>
    </citation>
    <scope>NUCLEOTIDE SEQUENCE [LARGE SCALE GENOMIC DNA]</scope>
    <source>
        <strain evidence="3 4">DSM 43913</strain>
    </source>
</reference>